<feature type="compositionally biased region" description="Gly residues" evidence="1">
    <location>
        <begin position="61"/>
        <end position="88"/>
    </location>
</feature>
<dbReference type="Proteomes" id="UP001497644">
    <property type="component" value="Chromosome 13"/>
</dbReference>
<evidence type="ECO:0000313" key="3">
    <source>
        <dbReference type="EMBL" id="CAL1677713.1"/>
    </source>
</evidence>
<evidence type="ECO:0000313" key="4">
    <source>
        <dbReference type="Proteomes" id="UP001497644"/>
    </source>
</evidence>
<keyword evidence="2" id="KW-0732">Signal</keyword>
<keyword evidence="4" id="KW-1185">Reference proteome</keyword>
<evidence type="ECO:0000256" key="2">
    <source>
        <dbReference type="SAM" id="SignalP"/>
    </source>
</evidence>
<feature type="region of interest" description="Disordered" evidence="1">
    <location>
        <begin position="53"/>
        <end position="88"/>
    </location>
</feature>
<gene>
    <name evidence="3" type="ORF">LPLAT_LOCUS3692</name>
</gene>
<proteinExistence type="predicted"/>
<accession>A0AAV2NC23</accession>
<sequence length="88" mass="9341">MMIKLFLITLLCATLVFAHSPGQNFQDAWKQPVNGFLSKADHHFMGRGNSLVRRSAQEEPQGGGRGGGFDFGGGFNFGAGGKVGAGRK</sequence>
<dbReference type="EMBL" id="OZ034836">
    <property type="protein sequence ID" value="CAL1677713.1"/>
    <property type="molecule type" value="Genomic_DNA"/>
</dbReference>
<organism evidence="3 4">
    <name type="scientific">Lasius platythorax</name>
    <dbReference type="NCBI Taxonomy" id="488582"/>
    <lineage>
        <taxon>Eukaryota</taxon>
        <taxon>Metazoa</taxon>
        <taxon>Ecdysozoa</taxon>
        <taxon>Arthropoda</taxon>
        <taxon>Hexapoda</taxon>
        <taxon>Insecta</taxon>
        <taxon>Pterygota</taxon>
        <taxon>Neoptera</taxon>
        <taxon>Endopterygota</taxon>
        <taxon>Hymenoptera</taxon>
        <taxon>Apocrita</taxon>
        <taxon>Aculeata</taxon>
        <taxon>Formicoidea</taxon>
        <taxon>Formicidae</taxon>
        <taxon>Formicinae</taxon>
        <taxon>Lasius</taxon>
        <taxon>Lasius</taxon>
    </lineage>
</organism>
<evidence type="ECO:0000256" key="1">
    <source>
        <dbReference type="SAM" id="MobiDB-lite"/>
    </source>
</evidence>
<name>A0AAV2NC23_9HYME</name>
<feature type="signal peptide" evidence="2">
    <location>
        <begin position="1"/>
        <end position="18"/>
    </location>
</feature>
<feature type="chain" id="PRO_5043561995" evidence="2">
    <location>
        <begin position="19"/>
        <end position="88"/>
    </location>
</feature>
<protein>
    <submittedName>
        <fullName evidence="3">Uncharacterized protein</fullName>
    </submittedName>
</protein>
<reference evidence="3" key="1">
    <citation type="submission" date="2024-04" db="EMBL/GenBank/DDBJ databases">
        <authorList>
            <consortium name="Molecular Ecology Group"/>
        </authorList>
    </citation>
    <scope>NUCLEOTIDE SEQUENCE</scope>
</reference>
<dbReference type="AlphaFoldDB" id="A0AAV2NC23"/>